<evidence type="ECO:0000313" key="2">
    <source>
        <dbReference type="Proteomes" id="UP000288096"/>
    </source>
</evidence>
<dbReference type="InterPro" id="IPR011257">
    <property type="entry name" value="DNA_glycosylase"/>
</dbReference>
<dbReference type="SUPFAM" id="SSF48150">
    <property type="entry name" value="DNA-glycosylase"/>
    <property type="match status" value="1"/>
</dbReference>
<organism evidence="1 2">
    <name type="scientific">Desulfonema ishimotonii</name>
    <dbReference type="NCBI Taxonomy" id="45657"/>
    <lineage>
        <taxon>Bacteria</taxon>
        <taxon>Pseudomonadati</taxon>
        <taxon>Thermodesulfobacteriota</taxon>
        <taxon>Desulfobacteria</taxon>
        <taxon>Desulfobacterales</taxon>
        <taxon>Desulfococcaceae</taxon>
        <taxon>Desulfonema</taxon>
    </lineage>
</organism>
<dbReference type="GO" id="GO:0006281">
    <property type="term" value="P:DNA repair"/>
    <property type="evidence" value="ECO:0007669"/>
    <property type="project" value="InterPro"/>
</dbReference>
<dbReference type="EMBL" id="BEXT01000001">
    <property type="protein sequence ID" value="GBC61536.1"/>
    <property type="molecule type" value="Genomic_DNA"/>
</dbReference>
<gene>
    <name evidence="1" type="ORF">DENIS_2498</name>
</gene>
<comment type="caution">
    <text evidence="1">The sequence shown here is derived from an EMBL/GenBank/DDBJ whole genome shotgun (WGS) entry which is preliminary data.</text>
</comment>
<dbReference type="Proteomes" id="UP000288096">
    <property type="component" value="Unassembled WGS sequence"/>
</dbReference>
<dbReference type="AlphaFoldDB" id="A0A401FX58"/>
<name>A0A401FX58_9BACT</name>
<keyword evidence="2" id="KW-1185">Reference proteome</keyword>
<dbReference type="OrthoDB" id="9773332at2"/>
<reference evidence="2" key="1">
    <citation type="submission" date="2017-11" db="EMBL/GenBank/DDBJ databases">
        <authorList>
            <person name="Watanabe M."/>
            <person name="Kojima H."/>
        </authorList>
    </citation>
    <scope>NUCLEOTIDE SEQUENCE [LARGE SCALE GENOMIC DNA]</scope>
    <source>
        <strain evidence="2">Tokyo 01</strain>
    </source>
</reference>
<accession>A0A401FX58</accession>
<sequence length="272" mass="30423">MKSDLKHAKTGLEAIYQSYNRRAYVHPDPLEFLYEYRDARDREIVGLVASALAYGRVAQILKSVRTVLNRMTPAPATFLKTASLPGLRNHFAGFKHRFATGEHLALMLMGAKGIIERHGSLRAGFMSGVKKSDESVLPAMTLFCNRLVSAGDPGHLVPLPERGSACKRMNLFLRWMVRKDAVDPGGWDGIPASKLLIPLDVHMHRICTNLGLTKRKQADMRAVIEITAAFARIMPSDPVRYDFALTRFGIRAEMSPEEIPDYLFSSTDRLPD</sequence>
<dbReference type="Pfam" id="PF09674">
    <property type="entry name" value="DUF2400"/>
    <property type="match status" value="1"/>
</dbReference>
<dbReference type="InterPro" id="IPR014127">
    <property type="entry name" value="CHP02757"/>
</dbReference>
<dbReference type="RefSeq" id="WP_124328817.1">
    <property type="nucleotide sequence ID" value="NZ_BEXT01000001.1"/>
</dbReference>
<dbReference type="NCBIfam" id="TIGR02757">
    <property type="entry name" value="TIGR02757 family protein"/>
    <property type="match status" value="1"/>
</dbReference>
<evidence type="ECO:0000313" key="1">
    <source>
        <dbReference type="EMBL" id="GBC61536.1"/>
    </source>
</evidence>
<dbReference type="GO" id="GO:0003824">
    <property type="term" value="F:catalytic activity"/>
    <property type="evidence" value="ECO:0007669"/>
    <property type="project" value="InterPro"/>
</dbReference>
<protein>
    <submittedName>
        <fullName evidence="1">TIGR02757 family protein</fullName>
    </submittedName>
</protein>
<reference evidence="2" key="2">
    <citation type="submission" date="2019-01" db="EMBL/GenBank/DDBJ databases">
        <title>Genome sequence of Desulfonema ishimotonii strain Tokyo 01.</title>
        <authorList>
            <person name="Fukui M."/>
        </authorList>
    </citation>
    <scope>NUCLEOTIDE SEQUENCE [LARGE SCALE GENOMIC DNA]</scope>
    <source>
        <strain evidence="2">Tokyo 01</strain>
    </source>
</reference>
<proteinExistence type="predicted"/>